<dbReference type="SUPFAM" id="SSF55048">
    <property type="entry name" value="Probable ACP-binding domain of malonyl-CoA ACP transacylase"/>
    <property type="match status" value="1"/>
</dbReference>
<dbReference type="GO" id="GO:0006633">
    <property type="term" value="P:fatty acid biosynthetic process"/>
    <property type="evidence" value="ECO:0007669"/>
    <property type="project" value="TreeGrafter"/>
</dbReference>
<accession>A0A8H6G268</accession>
<dbReference type="PANTHER" id="PTHR43775:SF29">
    <property type="entry name" value="ASPERFURANONE POLYKETIDE SYNTHASE AFOG-RELATED"/>
    <property type="match status" value="1"/>
</dbReference>
<sequence length="259" mass="27758">MQRLKTVKRDTWVRQASEAFPFCLPLGRAVFAIFTRPFGTDGRSYNYDHRATGYRGGGGMIFLKPLEVLQSNDQNGLINLANIDQPATTAIQIALVSLLASWNINPAAVVGHSSGEIAAAYAVGALSLTLCTAVAYHRGGFASKSAARGAMLAIDATVAEVTSLLGKVSEGKAVTACINSPSLIPVLEDSDAVDSLQKLATDANVFVRRLKVDIAYHSHHRRDIEAEYPIKLGGIRPNRALSQAHVFLLIERQASSLGD</sequence>
<dbReference type="EMBL" id="JACCJC010000006">
    <property type="protein sequence ID" value="KAF6239176.1"/>
    <property type="molecule type" value="Genomic_DNA"/>
</dbReference>
<evidence type="ECO:0000259" key="1">
    <source>
        <dbReference type="SMART" id="SM00827"/>
    </source>
</evidence>
<dbReference type="GeneID" id="59284110"/>
<dbReference type="InterPro" id="IPR016036">
    <property type="entry name" value="Malonyl_transacylase_ACP-bd"/>
</dbReference>
<dbReference type="SUPFAM" id="SSF52151">
    <property type="entry name" value="FabD/lysophospholipase-like"/>
    <property type="match status" value="1"/>
</dbReference>
<gene>
    <name evidence="2" type="ORF">HO173_002437</name>
</gene>
<dbReference type="AlphaFoldDB" id="A0A8H6G268"/>
<name>A0A8H6G268_9LECA</name>
<dbReference type="InterPro" id="IPR001227">
    <property type="entry name" value="Ac_transferase_dom_sf"/>
</dbReference>
<comment type="caution">
    <text evidence="2">The sequence shown here is derived from an EMBL/GenBank/DDBJ whole genome shotgun (WGS) entry which is preliminary data.</text>
</comment>
<evidence type="ECO:0000313" key="3">
    <source>
        <dbReference type="Proteomes" id="UP000578531"/>
    </source>
</evidence>
<dbReference type="InterPro" id="IPR014043">
    <property type="entry name" value="Acyl_transferase_dom"/>
</dbReference>
<protein>
    <recommendedName>
        <fullName evidence="1">Malonyl-CoA:ACP transacylase (MAT) domain-containing protein</fullName>
    </recommendedName>
</protein>
<dbReference type="InterPro" id="IPR016035">
    <property type="entry name" value="Acyl_Trfase/lysoPLipase"/>
</dbReference>
<feature type="domain" description="Malonyl-CoA:ACP transacylase (MAT)" evidence="1">
    <location>
        <begin position="61"/>
        <end position="259"/>
    </location>
</feature>
<organism evidence="2 3">
    <name type="scientific">Letharia columbiana</name>
    <dbReference type="NCBI Taxonomy" id="112416"/>
    <lineage>
        <taxon>Eukaryota</taxon>
        <taxon>Fungi</taxon>
        <taxon>Dikarya</taxon>
        <taxon>Ascomycota</taxon>
        <taxon>Pezizomycotina</taxon>
        <taxon>Lecanoromycetes</taxon>
        <taxon>OSLEUM clade</taxon>
        <taxon>Lecanoromycetidae</taxon>
        <taxon>Lecanorales</taxon>
        <taxon>Lecanorineae</taxon>
        <taxon>Parmeliaceae</taxon>
        <taxon>Letharia</taxon>
    </lineage>
</organism>
<dbReference type="GO" id="GO:0004312">
    <property type="term" value="F:fatty acid synthase activity"/>
    <property type="evidence" value="ECO:0007669"/>
    <property type="project" value="TreeGrafter"/>
</dbReference>
<dbReference type="GO" id="GO:0044550">
    <property type="term" value="P:secondary metabolite biosynthetic process"/>
    <property type="evidence" value="ECO:0007669"/>
    <property type="project" value="TreeGrafter"/>
</dbReference>
<keyword evidence="3" id="KW-1185">Reference proteome</keyword>
<dbReference type="OrthoDB" id="3799328at2759"/>
<dbReference type="Proteomes" id="UP000578531">
    <property type="component" value="Unassembled WGS sequence"/>
</dbReference>
<dbReference type="Pfam" id="PF00698">
    <property type="entry name" value="Acyl_transf_1"/>
    <property type="match status" value="1"/>
</dbReference>
<dbReference type="InterPro" id="IPR050091">
    <property type="entry name" value="PKS_NRPS_Biosynth_Enz"/>
</dbReference>
<dbReference type="SMART" id="SM00827">
    <property type="entry name" value="PKS_AT"/>
    <property type="match status" value="1"/>
</dbReference>
<proteinExistence type="predicted"/>
<dbReference type="PANTHER" id="PTHR43775">
    <property type="entry name" value="FATTY ACID SYNTHASE"/>
    <property type="match status" value="1"/>
</dbReference>
<evidence type="ECO:0000313" key="2">
    <source>
        <dbReference type="EMBL" id="KAF6239176.1"/>
    </source>
</evidence>
<dbReference type="RefSeq" id="XP_037168463.1">
    <property type="nucleotide sequence ID" value="XM_037304370.1"/>
</dbReference>
<reference evidence="2 3" key="1">
    <citation type="journal article" date="2020" name="Genomics">
        <title>Complete, high-quality genomes from long-read metagenomic sequencing of two wolf lichen thalli reveals enigmatic genome architecture.</title>
        <authorList>
            <person name="McKenzie S.K."/>
            <person name="Walston R.F."/>
            <person name="Allen J.L."/>
        </authorList>
    </citation>
    <scope>NUCLEOTIDE SEQUENCE [LARGE SCALE GENOMIC DNA]</scope>
    <source>
        <strain evidence="2">WasteWater2</strain>
    </source>
</reference>
<dbReference type="Gene3D" id="3.40.366.10">
    <property type="entry name" value="Malonyl-Coenzyme A Acyl Carrier Protein, domain 2"/>
    <property type="match status" value="1"/>
</dbReference>